<evidence type="ECO:0000259" key="1">
    <source>
        <dbReference type="SMART" id="SM00835"/>
    </source>
</evidence>
<proteinExistence type="predicted"/>
<organism evidence="2 3">
    <name type="scientific">Thelonectria olida</name>
    <dbReference type="NCBI Taxonomy" id="1576542"/>
    <lineage>
        <taxon>Eukaryota</taxon>
        <taxon>Fungi</taxon>
        <taxon>Dikarya</taxon>
        <taxon>Ascomycota</taxon>
        <taxon>Pezizomycotina</taxon>
        <taxon>Sordariomycetes</taxon>
        <taxon>Hypocreomycetidae</taxon>
        <taxon>Hypocreales</taxon>
        <taxon>Nectriaceae</taxon>
        <taxon>Thelonectria</taxon>
    </lineage>
</organism>
<evidence type="ECO:0000313" key="2">
    <source>
        <dbReference type="EMBL" id="KAH6873426.1"/>
    </source>
</evidence>
<dbReference type="EMBL" id="JAGPYM010000046">
    <property type="protein sequence ID" value="KAH6873426.1"/>
    <property type="molecule type" value="Genomic_DNA"/>
</dbReference>
<accession>A0A9P8VSG2</accession>
<dbReference type="InterPro" id="IPR014710">
    <property type="entry name" value="RmlC-like_jellyroll"/>
</dbReference>
<dbReference type="InterPro" id="IPR014500">
    <property type="entry name" value="UCP019307_cupin"/>
</dbReference>
<keyword evidence="3" id="KW-1185">Reference proteome</keyword>
<gene>
    <name evidence="2" type="ORF">B0T10DRAFT_466212</name>
</gene>
<dbReference type="InterPro" id="IPR047121">
    <property type="entry name" value="YjiB-like"/>
</dbReference>
<dbReference type="CDD" id="cd02219">
    <property type="entry name" value="cupin_YjlB-like"/>
    <property type="match status" value="1"/>
</dbReference>
<dbReference type="Gene3D" id="2.60.120.10">
    <property type="entry name" value="Jelly Rolls"/>
    <property type="match status" value="1"/>
</dbReference>
<protein>
    <submittedName>
        <fullName evidence="2">RmlC-like cupin domain-containing protein</fullName>
    </submittedName>
</protein>
<evidence type="ECO:0000313" key="3">
    <source>
        <dbReference type="Proteomes" id="UP000777438"/>
    </source>
</evidence>
<dbReference type="SMART" id="SM00835">
    <property type="entry name" value="Cupin_1"/>
    <property type="match status" value="1"/>
</dbReference>
<dbReference type="InterPro" id="IPR011051">
    <property type="entry name" value="RmlC_Cupin_sf"/>
</dbReference>
<feature type="domain" description="Cupin type-1" evidence="1">
    <location>
        <begin position="39"/>
        <end position="151"/>
    </location>
</feature>
<dbReference type="SUPFAM" id="SSF51182">
    <property type="entry name" value="RmlC-like cupins"/>
    <property type="match status" value="1"/>
</dbReference>
<reference evidence="2 3" key="1">
    <citation type="journal article" date="2021" name="Nat. Commun.">
        <title>Genetic determinants of endophytism in the Arabidopsis root mycobiome.</title>
        <authorList>
            <person name="Mesny F."/>
            <person name="Miyauchi S."/>
            <person name="Thiergart T."/>
            <person name="Pickel B."/>
            <person name="Atanasova L."/>
            <person name="Karlsson M."/>
            <person name="Huettel B."/>
            <person name="Barry K.W."/>
            <person name="Haridas S."/>
            <person name="Chen C."/>
            <person name="Bauer D."/>
            <person name="Andreopoulos W."/>
            <person name="Pangilinan J."/>
            <person name="LaButti K."/>
            <person name="Riley R."/>
            <person name="Lipzen A."/>
            <person name="Clum A."/>
            <person name="Drula E."/>
            <person name="Henrissat B."/>
            <person name="Kohler A."/>
            <person name="Grigoriev I.V."/>
            <person name="Martin F.M."/>
            <person name="Hacquard S."/>
        </authorList>
    </citation>
    <scope>NUCLEOTIDE SEQUENCE [LARGE SCALE GENOMIC DNA]</scope>
    <source>
        <strain evidence="2 3">MPI-CAGE-CH-0241</strain>
    </source>
</reference>
<dbReference type="AlphaFoldDB" id="A0A9P8VSG2"/>
<sequence length="176" mass="19574">MSLRPISTLRVSKHMIPAFELFPNCSIQNKPLLIYHSVFKKPISPAKVESHLASVGIVSPQWRYTMYNFDHFHTTSHEVLCITQGRARVCFGAKENKARVEIVVESGDAVVVPAGVAHSLQEDLDGDFQMVGSYPNGSTFDMCYGKPGEEDKVANVKSLEWFQYDPIYGGHGPATE</sequence>
<dbReference type="PANTHER" id="PTHR36448">
    <property type="entry name" value="BLR7373 PROTEIN"/>
    <property type="match status" value="1"/>
</dbReference>
<dbReference type="Proteomes" id="UP000777438">
    <property type="component" value="Unassembled WGS sequence"/>
</dbReference>
<dbReference type="Pfam" id="PF00190">
    <property type="entry name" value="Cupin_1"/>
    <property type="match status" value="1"/>
</dbReference>
<comment type="caution">
    <text evidence="2">The sequence shown here is derived from an EMBL/GenBank/DDBJ whole genome shotgun (WGS) entry which is preliminary data.</text>
</comment>
<dbReference type="PIRSF" id="PIRSF019307">
    <property type="entry name" value="UCP019307"/>
    <property type="match status" value="1"/>
</dbReference>
<dbReference type="OrthoDB" id="2589563at2759"/>
<name>A0A9P8VSG2_9HYPO</name>
<dbReference type="InterPro" id="IPR006045">
    <property type="entry name" value="Cupin_1"/>
</dbReference>
<dbReference type="PANTHER" id="PTHR36448:SF3">
    <property type="entry name" value="CUPIN TYPE-2 DOMAIN-CONTAINING PROTEIN"/>
    <property type="match status" value="1"/>
</dbReference>